<dbReference type="AlphaFoldDB" id="A0A0F9EFQ6"/>
<dbReference type="Gene3D" id="3.90.1720.10">
    <property type="entry name" value="endopeptidase domain like (from Nostoc punctiforme)"/>
    <property type="match status" value="1"/>
</dbReference>
<proteinExistence type="predicted"/>
<feature type="region of interest" description="Disordered" evidence="1">
    <location>
        <begin position="160"/>
        <end position="194"/>
    </location>
</feature>
<name>A0A0F9EFQ6_9ZZZZ</name>
<sequence>MCRYAAVRHSLNTYDIINCEHKDWFWRMIGHTVAVYRDACTGMLFVYESTSLNKWTGISGVQLTPMRVWLRHYPGKVFVRRMRIVRGYSYWHEMKAAAHIEKFRGVPYPDMKDPKQLQYLANLVIDLPFGMFENEDRHDIIACTPLVVDFWQDAELYVGDEPPSEAQPDDTREGGRFENQLAEGVSLGKEIRLK</sequence>
<organism evidence="2">
    <name type="scientific">marine sediment metagenome</name>
    <dbReference type="NCBI Taxonomy" id="412755"/>
    <lineage>
        <taxon>unclassified sequences</taxon>
        <taxon>metagenomes</taxon>
        <taxon>ecological metagenomes</taxon>
    </lineage>
</organism>
<evidence type="ECO:0000256" key="1">
    <source>
        <dbReference type="SAM" id="MobiDB-lite"/>
    </source>
</evidence>
<comment type="caution">
    <text evidence="2">The sequence shown here is derived from an EMBL/GenBank/DDBJ whole genome shotgun (WGS) entry which is preliminary data.</text>
</comment>
<gene>
    <name evidence="2" type="ORF">LCGC14_2158320</name>
</gene>
<dbReference type="EMBL" id="LAZR01027639">
    <property type="protein sequence ID" value="KKL65106.1"/>
    <property type="molecule type" value="Genomic_DNA"/>
</dbReference>
<reference evidence="2" key="1">
    <citation type="journal article" date="2015" name="Nature">
        <title>Complex archaea that bridge the gap between prokaryotes and eukaryotes.</title>
        <authorList>
            <person name="Spang A."/>
            <person name="Saw J.H."/>
            <person name="Jorgensen S.L."/>
            <person name="Zaremba-Niedzwiedzka K."/>
            <person name="Martijn J."/>
            <person name="Lind A.E."/>
            <person name="van Eijk R."/>
            <person name="Schleper C."/>
            <person name="Guy L."/>
            <person name="Ettema T.J."/>
        </authorList>
    </citation>
    <scope>NUCLEOTIDE SEQUENCE</scope>
</reference>
<accession>A0A0F9EFQ6</accession>
<evidence type="ECO:0000313" key="2">
    <source>
        <dbReference type="EMBL" id="KKL65106.1"/>
    </source>
</evidence>
<protein>
    <submittedName>
        <fullName evidence="2">Uncharacterized protein</fullName>
    </submittedName>
</protein>